<dbReference type="Proteomes" id="UP000216454">
    <property type="component" value="Unassembled WGS sequence"/>
</dbReference>
<reference evidence="1 2" key="1">
    <citation type="journal article" date="2017" name="BMC Genomics">
        <title>Comparative genomic and phylogenomic analyses of the Bifidobacteriaceae family.</title>
        <authorList>
            <person name="Lugli G.A."/>
            <person name="Milani C."/>
            <person name="Turroni F."/>
            <person name="Duranti S."/>
            <person name="Mancabelli L."/>
            <person name="Mangifesta M."/>
            <person name="Ferrario C."/>
            <person name="Modesto M."/>
            <person name="Mattarelli P."/>
            <person name="Jiri K."/>
            <person name="van Sinderen D."/>
            <person name="Ventura M."/>
        </authorList>
    </citation>
    <scope>NUCLEOTIDE SEQUENCE [LARGE SCALE GENOMIC DNA]</scope>
    <source>
        <strain evidence="1 2">DSM 24744</strain>
    </source>
</reference>
<name>A0A261F0W2_9BIFI</name>
<gene>
    <name evidence="1" type="ORF">PSSU_0378</name>
</gene>
<dbReference type="EMBL" id="MWWQ01000005">
    <property type="protein sequence ID" value="OZG52760.1"/>
    <property type="molecule type" value="Genomic_DNA"/>
</dbReference>
<keyword evidence="2" id="KW-1185">Reference proteome</keyword>
<organism evidence="1 2">
    <name type="scientific">Pseudoscardovia suis</name>
    <dbReference type="NCBI Taxonomy" id="987063"/>
    <lineage>
        <taxon>Bacteria</taxon>
        <taxon>Bacillati</taxon>
        <taxon>Actinomycetota</taxon>
        <taxon>Actinomycetes</taxon>
        <taxon>Bifidobacteriales</taxon>
        <taxon>Bifidobacteriaceae</taxon>
        <taxon>Pseudoscardovia</taxon>
    </lineage>
</organism>
<accession>A0A261F0W2</accession>
<protein>
    <submittedName>
        <fullName evidence="1">Uncharacterized protein</fullName>
    </submittedName>
</protein>
<evidence type="ECO:0000313" key="1">
    <source>
        <dbReference type="EMBL" id="OZG52760.1"/>
    </source>
</evidence>
<evidence type="ECO:0000313" key="2">
    <source>
        <dbReference type="Proteomes" id="UP000216454"/>
    </source>
</evidence>
<comment type="caution">
    <text evidence="1">The sequence shown here is derived from an EMBL/GenBank/DDBJ whole genome shotgun (WGS) entry which is preliminary data.</text>
</comment>
<dbReference type="RefSeq" id="WP_094690705.1">
    <property type="nucleotide sequence ID" value="NZ_MWWQ01000005.1"/>
</dbReference>
<dbReference type="AlphaFoldDB" id="A0A261F0W2"/>
<sequence length="502" mass="52155">MRRDGNVSVTLSSQSAGDSLDLTAGDHVAGSGATLIEGSTGFLGIPRSVRFQEGAGDGGRLINSRAKTRPLLLKLAIWGDLDRQRETLSRLRAIVTAGDCEVQAVVGSSRWRLNTVYESGLEGELSAGVENHRFTLVDLALTAPQPWWEGARNVSTLTVRDEPVAFLSDLAGLHVASGSAIGEHTVRSQTDAPTPIDVRITGPAATASVTVNGRGFSLGKALTAGQVLTVTQPDGRMPQVTLDGVSSWGALAPAPRFPSVNPGDNRIVATLTGGVKGTVAASALILATNLVTDPALRKSAAAVTVDDATAWTVATGTSHGTASCTMAATDAQHPRCAWWTVAKPSNGWPQQTLTASIGGINTLTDGTDSCTPTGGALVVEQLDADGGLLMTGQADQAGTRTSLAFDVQDGCETIRIGWYGSQPQNVGFAALLAITPKPAIVDEVIEDANDPLGKDPGYFDGGTLYASWLGTANASQSVLHGTEETGGTKVTLSWRPRREQVR</sequence>
<proteinExistence type="predicted"/>